<proteinExistence type="predicted"/>
<evidence type="ECO:0000256" key="1">
    <source>
        <dbReference type="SAM" id="Phobius"/>
    </source>
</evidence>
<evidence type="ECO:0000313" key="3">
    <source>
        <dbReference type="Proteomes" id="UP000198877"/>
    </source>
</evidence>
<evidence type="ECO:0000313" key="2">
    <source>
        <dbReference type="EMBL" id="SFR53597.1"/>
    </source>
</evidence>
<keyword evidence="1" id="KW-0472">Membrane</keyword>
<feature type="transmembrane region" description="Helical" evidence="1">
    <location>
        <begin position="71"/>
        <end position="93"/>
    </location>
</feature>
<keyword evidence="1" id="KW-1133">Transmembrane helix</keyword>
<dbReference type="RefSeq" id="WP_091737973.1">
    <property type="nucleotide sequence ID" value="NZ_FOYR01000002.1"/>
</dbReference>
<evidence type="ECO:0008006" key="4">
    <source>
        <dbReference type="Google" id="ProtNLM"/>
    </source>
</evidence>
<protein>
    <recommendedName>
        <fullName evidence="4">Alkaline shock response membrane anchor protein AmaP</fullName>
    </recommendedName>
</protein>
<organism evidence="2 3">
    <name type="scientific">Microbacterium azadirachtae</name>
    <dbReference type="NCBI Taxonomy" id="582680"/>
    <lineage>
        <taxon>Bacteria</taxon>
        <taxon>Bacillati</taxon>
        <taxon>Actinomycetota</taxon>
        <taxon>Actinomycetes</taxon>
        <taxon>Micrococcales</taxon>
        <taxon>Microbacteriaceae</taxon>
        <taxon>Microbacterium</taxon>
    </lineage>
</organism>
<name>A0A1I6HH40_9MICO</name>
<dbReference type="AlphaFoldDB" id="A0A1I6HH40"/>
<sequence>MNEQQQHAGRRLLRRELRASRTAPAVVVAVVLLAAVVGAAVLGLWTAGDTRAGAAAGDTVAFVRSAWEEPAVRATVALAAAVVGLILVALALVPGHRARHGRTAGRVELVVDDGLLADAAAHAVAERCALAPSQVSVTVTARRARVRIRPISGVPVDERAAAAAAERALDRLGFPLQPVVIVSSKGVLA</sequence>
<dbReference type="Proteomes" id="UP000198877">
    <property type="component" value="Unassembled WGS sequence"/>
</dbReference>
<gene>
    <name evidence="2" type="ORF">SAMN04488591_1819</name>
</gene>
<dbReference type="EMBL" id="FOYR01000002">
    <property type="protein sequence ID" value="SFR53597.1"/>
    <property type="molecule type" value="Genomic_DNA"/>
</dbReference>
<keyword evidence="1" id="KW-0812">Transmembrane</keyword>
<feature type="transmembrane region" description="Helical" evidence="1">
    <location>
        <begin position="21"/>
        <end position="45"/>
    </location>
</feature>
<accession>A0A1I6HH40</accession>
<reference evidence="3" key="1">
    <citation type="submission" date="2016-10" db="EMBL/GenBank/DDBJ databases">
        <authorList>
            <person name="Varghese N."/>
            <person name="Submissions S."/>
        </authorList>
    </citation>
    <scope>NUCLEOTIDE SEQUENCE [LARGE SCALE GENOMIC DNA]</scope>
    <source>
        <strain evidence="3">CL127</strain>
    </source>
</reference>